<sequence length="2000" mass="221479">MEVKSILRRTQSLKSVHTDKTLSVNEVGLRERKKSVSQLVAQYQVSAKGKKTQSEHDKQKNSPVPLPVPAPAPVPETVRDPEPDPPETPRMSRGMRERSRSLSERQPLSRAKSMEILPRGGGTPGGTSALRALFESQVMTPRERKRGGEPHNTAPVNRDTQVKLEVEDTQEADKQVEEVKKNSTHDPQPLMSEEEEVTPKAARRTRLERRKTVSGVYLDRTHQTSEDKEKRRSTADFRDSDFVYRQEKSTISVKAMSALFQSKVETAETSGNLLKQEMDSLNPSGKRPKAIKMTEDTQSFKNDVSETHLTGNPSQRAAKRPQAQSANMTPAPTRPCLSPTPPSKEAFSALYQQRQKCELKRLLKHTCPELGSLDGVVDEELADVWGPECTAADTGYQGEVLSRRWIFENCALDNIGDPDDSKTYLEGEGRAPGEEQKKVPPRVAQSMARPQPENSGTTSFQMECSLNQTQSCPLLSSDIISKDQTEGNVEEESMVRADVRSTRMMFESQKIPKHTDSPQKVSTIKVVVSEEERGAVKKQMKVFNSNKKTKPVLETQMADLTAESSTIAQEDDTEVYTGISKVKDVFERKSSGQIGSSVMGKENKGFVSGKYFKKANCKEREKKLSGQISLQNSLATQESVTAQEEIQKANVKDRAHLFESIPFHKINCIEGANTTDMSMNERLSSLYHFSVIHSNGTIVESVEAGAVKKATFDFTSGRCPEIQMEEVITGNIKNTLLQILHRAHLTSYVKFIKEDEQGNVEVKSIDVPVHQLPFIAHQDREYRTVNLVQVVEDLLNIDSSSKKGIIIQETSHEGTQVSVYSLFSHEELDMKRLQTQQEENMEVSTPEETEEEVKGDVKGTIRSLLASFQEKIVSGASRVEEGERGNVKLFSNCIEKGDLEYLKSLQKTPSEEELNSPSEEAKGPIMEENVSEIVPGNVKNIKNIFSCQADMHNPSYSRGIKAETLHKASVSASNTAIKCPPVETIHKNTTDKGSYSMPCGKISDVPLRDPPAIKASTPTTCDENQDKGIIQQEELVEAVEDDLCNLQAAILSLQQATMEAKALQHSIQEKQEARVKQEKTHITERDSSIDQDNVWPSEPQQKDSSFPVSPNSFPVQDKYTSSPDNHSERVGIIGERQGTPQETNTLEHQAEGKWEMCETSGDNGMAAIKEGHLQETIQSLQDSSSERPPPEEEKEEIVKGNIQAALKSLGQSSVNVTQGDFRAAMIYRNAGKSYELRKQTVQMESVVKHNDELVTRPDDSKLVTRPDDSKLVTPPDDSKLVTPPDDSKIVTPPDDGKLVTQPDDSKIVTPPDDSKLVTPPDDSKIVTPPDDGKLVTQPDDGKLVTPPDDSNSTPTASAPLDQQVAVLASNEASAVVSHSNQCKTEPSAGLNTKGQHRPTSKTPKKKGKKPPGPRPAIPPKPDHLKAKPAADKGSVSLSSLKIEKHEEKQAVAETCKELETKKKPRKELPQSEPMSYKDALCKGIMKCPDGKDITHHESTGTPDTHQCDTTERKRSDRLEQGEGVKQADCEGEKKYHVISNNPEEASVSQQEAQTANSSQKGLQVSSANTQASNEFVSGFQAELKKFAPPEKNVNKSRPVKPKRMKTAKDNVMNATQLSTPQQCNSAMPACCPESYTVTNDGQKPEEGKVVMREKKVKKESEQERMQRLSVHRDEIMRGNETAAMEIFDNLRKKEELKIILSKVEEIEEDTSEVDVKALRTIFENVPDWIRIKPKKIKPKQAKTDLRVEKCESPTKGPEVSSMALAFGDLEKASVEILNLKEQTLAKLVDIEEAIRKALLSVSTLKSESDIAGLSGLFKESMASAQASPSFSNIQKISIGTSKSQKAQRGKKQAAHVNQSSRSSGLKEGKQVPKLEIPAVKHRATSPSSPSFISIESGVRKESDPPSPSQSPTSSVQQRSPQSERFQSTKDLMINTGRTEESKKNECPYITKALSLMDNPFNQCHVNVLEVQTVPKGESGKKMIKEEHKKTDITPQRPPRR</sequence>
<proteinExistence type="predicted"/>
<dbReference type="GO" id="GO:0005925">
    <property type="term" value="C:focal adhesion"/>
    <property type="evidence" value="ECO:0007669"/>
    <property type="project" value="TreeGrafter"/>
</dbReference>
<dbReference type="InterPro" id="IPR047002">
    <property type="entry name" value="Tcp10_C_sf"/>
</dbReference>
<feature type="region of interest" description="Disordered" evidence="1">
    <location>
        <begin position="1072"/>
        <end position="1127"/>
    </location>
</feature>
<feature type="compositionally biased region" description="Low complexity" evidence="1">
    <location>
        <begin position="1104"/>
        <end position="1115"/>
    </location>
</feature>
<feature type="compositionally biased region" description="Low complexity" evidence="1">
    <location>
        <begin position="1885"/>
        <end position="1896"/>
    </location>
</feature>
<feature type="region of interest" description="Disordered" evidence="1">
    <location>
        <begin position="1826"/>
        <end position="1943"/>
    </location>
</feature>
<feature type="compositionally biased region" description="Low complexity" evidence="1">
    <location>
        <begin position="1909"/>
        <end position="1922"/>
    </location>
</feature>
<feature type="region of interest" description="Disordered" evidence="1">
    <location>
        <begin position="1248"/>
        <end position="1569"/>
    </location>
</feature>
<feature type="region of interest" description="Disordered" evidence="1">
    <location>
        <begin position="417"/>
        <end position="459"/>
    </location>
</feature>
<name>A0A6P8GWF0_CLUHA</name>
<dbReference type="OrthoDB" id="6129702at2759"/>
<feature type="compositionally biased region" description="Basic and acidic residues" evidence="1">
    <location>
        <begin position="1977"/>
        <end position="1991"/>
    </location>
</feature>
<dbReference type="PANTHER" id="PTHR22591:SF2">
    <property type="entry name" value="XIN ACTIN-BINDING REPEAT-CONTAINING PROTEIN 1"/>
    <property type="match status" value="1"/>
</dbReference>
<evidence type="ECO:0000313" key="2">
    <source>
        <dbReference type="Proteomes" id="UP000515152"/>
    </source>
</evidence>
<feature type="compositionally biased region" description="Polar residues" evidence="1">
    <location>
        <begin position="1370"/>
        <end position="1393"/>
    </location>
</feature>
<feature type="compositionally biased region" description="Pro residues" evidence="1">
    <location>
        <begin position="64"/>
        <end position="74"/>
    </location>
</feature>
<feature type="region of interest" description="Disordered" evidence="1">
    <location>
        <begin position="1587"/>
        <end position="1666"/>
    </location>
</feature>
<feature type="compositionally biased region" description="Polar residues" evidence="1">
    <location>
        <begin position="1538"/>
        <end position="1569"/>
    </location>
</feature>
<feature type="compositionally biased region" description="Basic and acidic residues" evidence="1">
    <location>
        <begin position="1642"/>
        <end position="1666"/>
    </location>
</feature>
<feature type="compositionally biased region" description="Basic and acidic residues" evidence="1">
    <location>
        <begin position="1505"/>
        <end position="1535"/>
    </location>
</feature>
<feature type="compositionally biased region" description="Basic and acidic residues" evidence="1">
    <location>
        <begin position="1441"/>
        <end position="1469"/>
    </location>
</feature>
<dbReference type="GO" id="GO:0007015">
    <property type="term" value="P:actin filament organization"/>
    <property type="evidence" value="ECO:0007669"/>
    <property type="project" value="TreeGrafter"/>
</dbReference>
<feature type="region of interest" description="Disordered" evidence="1">
    <location>
        <begin position="1176"/>
        <end position="1195"/>
    </location>
</feature>
<organism evidence="2 3">
    <name type="scientific">Clupea harengus</name>
    <name type="common">Atlantic herring</name>
    <dbReference type="NCBI Taxonomy" id="7950"/>
    <lineage>
        <taxon>Eukaryota</taxon>
        <taxon>Metazoa</taxon>
        <taxon>Chordata</taxon>
        <taxon>Craniata</taxon>
        <taxon>Vertebrata</taxon>
        <taxon>Euteleostomi</taxon>
        <taxon>Actinopterygii</taxon>
        <taxon>Neopterygii</taxon>
        <taxon>Teleostei</taxon>
        <taxon>Clupei</taxon>
        <taxon>Clupeiformes</taxon>
        <taxon>Clupeoidei</taxon>
        <taxon>Clupeidae</taxon>
        <taxon>Clupea</taxon>
    </lineage>
</organism>
<feature type="compositionally biased region" description="Basic and acidic residues" evidence="1">
    <location>
        <begin position="1420"/>
        <end position="1430"/>
    </location>
</feature>
<gene>
    <name evidence="3" type="primary">LOC105890130</name>
</gene>
<feature type="compositionally biased region" description="Polar residues" evidence="1">
    <location>
        <begin position="297"/>
        <end position="315"/>
    </location>
</feature>
<feature type="compositionally biased region" description="Basic and acidic residues" evidence="1">
    <location>
        <begin position="1072"/>
        <end position="1088"/>
    </location>
</feature>
<feature type="region of interest" description="Disordered" evidence="1">
    <location>
        <begin position="297"/>
        <end position="344"/>
    </location>
</feature>
<feature type="compositionally biased region" description="Basic and acidic residues" evidence="1">
    <location>
        <begin position="1488"/>
        <end position="1498"/>
    </location>
</feature>
<dbReference type="RefSeq" id="XP_031439802.1">
    <property type="nucleotide sequence ID" value="XM_031583942.2"/>
</dbReference>
<reference evidence="3" key="1">
    <citation type="submission" date="2025-08" db="UniProtKB">
        <authorList>
            <consortium name="RefSeq"/>
        </authorList>
    </citation>
    <scope>IDENTIFICATION</scope>
</reference>
<feature type="compositionally biased region" description="Acidic residues" evidence="1">
    <location>
        <begin position="839"/>
        <end position="851"/>
    </location>
</feature>
<dbReference type="GO" id="GO:0051015">
    <property type="term" value="F:actin filament binding"/>
    <property type="evidence" value="ECO:0007669"/>
    <property type="project" value="TreeGrafter"/>
</dbReference>
<dbReference type="InterPro" id="IPR030072">
    <property type="entry name" value="XIRP1/XIRP2"/>
</dbReference>
<dbReference type="GO" id="GO:0001725">
    <property type="term" value="C:stress fiber"/>
    <property type="evidence" value="ECO:0007669"/>
    <property type="project" value="TreeGrafter"/>
</dbReference>
<feature type="compositionally biased region" description="Basic and acidic residues" evidence="1">
    <location>
        <begin position="160"/>
        <end position="184"/>
    </location>
</feature>
<dbReference type="PANTHER" id="PTHR22591">
    <property type="entry name" value="XIN"/>
    <property type="match status" value="1"/>
</dbReference>
<feature type="compositionally biased region" description="Polar residues" evidence="1">
    <location>
        <begin position="1826"/>
        <end position="1844"/>
    </location>
</feature>
<feature type="compositionally biased region" description="Basic and acidic residues" evidence="1">
    <location>
        <begin position="94"/>
        <end position="103"/>
    </location>
</feature>
<feature type="region of interest" description="Disordered" evidence="1">
    <location>
        <begin position="837"/>
        <end position="856"/>
    </location>
</feature>
<feature type="region of interest" description="Disordered" evidence="1">
    <location>
        <begin position="1976"/>
        <end position="2000"/>
    </location>
</feature>
<dbReference type="Gene3D" id="2.60.450.20">
    <property type="match status" value="1"/>
</dbReference>
<keyword evidence="2" id="KW-1185">Reference proteome</keyword>
<feature type="region of interest" description="Disordered" evidence="1">
    <location>
        <begin position="44"/>
        <end position="235"/>
    </location>
</feature>
<dbReference type="GeneID" id="105890130"/>
<dbReference type="Proteomes" id="UP000515152">
    <property type="component" value="Chromosome 17"/>
</dbReference>
<accession>A0A6P8GWF0</accession>
<feature type="compositionally biased region" description="Basic and acidic residues" evidence="1">
    <location>
        <begin position="419"/>
        <end position="438"/>
    </location>
</feature>
<feature type="compositionally biased region" description="Basic and acidic residues" evidence="1">
    <location>
        <begin position="1248"/>
        <end position="1270"/>
    </location>
</feature>
<feature type="compositionally biased region" description="Polar residues" evidence="1">
    <location>
        <begin position="1612"/>
        <end position="1625"/>
    </location>
</feature>
<evidence type="ECO:0000313" key="3">
    <source>
        <dbReference type="RefSeq" id="XP_031439802.1"/>
    </source>
</evidence>
<feature type="compositionally biased region" description="Basic residues" evidence="1">
    <location>
        <begin position="1394"/>
        <end position="1411"/>
    </location>
</feature>
<feature type="compositionally biased region" description="Basic and acidic residues" evidence="1">
    <location>
        <begin position="219"/>
        <end position="235"/>
    </location>
</feature>
<protein>
    <submittedName>
        <fullName evidence="3">LIM domain-containing protein isoform X1</fullName>
    </submittedName>
</protein>
<evidence type="ECO:0000256" key="1">
    <source>
        <dbReference type="SAM" id="MobiDB-lite"/>
    </source>
</evidence>